<dbReference type="SUPFAM" id="SSF50630">
    <property type="entry name" value="Acid proteases"/>
    <property type="match status" value="1"/>
</dbReference>
<evidence type="ECO:0000313" key="1">
    <source>
        <dbReference type="EMBL" id="VVC40883.1"/>
    </source>
</evidence>
<reference evidence="1 2" key="1">
    <citation type="submission" date="2019-08" db="EMBL/GenBank/DDBJ databases">
        <authorList>
            <person name="Alioto T."/>
            <person name="Alioto T."/>
            <person name="Gomez Garrido J."/>
        </authorList>
    </citation>
    <scope>NUCLEOTIDE SEQUENCE [LARGE SCALE GENOMIC DNA]</scope>
</reference>
<proteinExistence type="predicted"/>
<organism evidence="1 2">
    <name type="scientific">Cinara cedri</name>
    <dbReference type="NCBI Taxonomy" id="506608"/>
    <lineage>
        <taxon>Eukaryota</taxon>
        <taxon>Metazoa</taxon>
        <taxon>Ecdysozoa</taxon>
        <taxon>Arthropoda</taxon>
        <taxon>Hexapoda</taxon>
        <taxon>Insecta</taxon>
        <taxon>Pterygota</taxon>
        <taxon>Neoptera</taxon>
        <taxon>Paraneoptera</taxon>
        <taxon>Hemiptera</taxon>
        <taxon>Sternorrhyncha</taxon>
        <taxon>Aphidomorpha</taxon>
        <taxon>Aphidoidea</taxon>
        <taxon>Aphididae</taxon>
        <taxon>Lachninae</taxon>
        <taxon>Cinara</taxon>
    </lineage>
</organism>
<gene>
    <name evidence="1" type="ORF">CINCED_3A000583</name>
</gene>
<accession>A0A5E4N895</accession>
<keyword evidence="2" id="KW-1185">Reference proteome</keyword>
<dbReference type="InterPro" id="IPR021109">
    <property type="entry name" value="Peptidase_aspartic_dom_sf"/>
</dbReference>
<dbReference type="Proteomes" id="UP000325440">
    <property type="component" value="Unassembled WGS sequence"/>
</dbReference>
<dbReference type="AlphaFoldDB" id="A0A5E4N895"/>
<dbReference type="Gene3D" id="2.40.70.10">
    <property type="entry name" value="Acid Proteases"/>
    <property type="match status" value="1"/>
</dbReference>
<evidence type="ECO:0000313" key="2">
    <source>
        <dbReference type="Proteomes" id="UP000325440"/>
    </source>
</evidence>
<dbReference type="OrthoDB" id="6630773at2759"/>
<protein>
    <submittedName>
        <fullName evidence="1">Aspartic peptidase domain</fullName>
    </submittedName>
</protein>
<sequence length="175" mass="20342">MRRISNGQNGRRVSTSTKWLLGYRKEKKKNRAVFCNKVNKLEGPRAFNKTIQWYEELQIQGWLIKFKLDTRAEANVIPFSVLKEVGLTPITVKKCKKNLINYSGTDINAVDKINLLCKIKSIEERNLEFFVVNNNDCVPILGLDTCVQLQLINRVDFCQRNPNNVNVKWEIEKNL</sequence>
<dbReference type="EMBL" id="CABPRJ010001909">
    <property type="protein sequence ID" value="VVC40883.1"/>
    <property type="molecule type" value="Genomic_DNA"/>
</dbReference>
<name>A0A5E4N895_9HEMI</name>